<keyword evidence="1" id="KW-1133">Transmembrane helix</keyword>
<dbReference type="AlphaFoldDB" id="A0AAD5XBR0"/>
<dbReference type="PROSITE" id="PS50972">
    <property type="entry name" value="PTERIN_BINDING"/>
    <property type="match status" value="1"/>
</dbReference>
<feature type="transmembrane region" description="Helical" evidence="1">
    <location>
        <begin position="110"/>
        <end position="132"/>
    </location>
</feature>
<evidence type="ECO:0000313" key="3">
    <source>
        <dbReference type="EMBL" id="KAJ3095753.1"/>
    </source>
</evidence>
<gene>
    <name evidence="3" type="ORF">HK100_005739</name>
</gene>
<protein>
    <recommendedName>
        <fullName evidence="2">Pterin-binding domain-containing protein</fullName>
    </recommendedName>
</protein>
<evidence type="ECO:0000313" key="4">
    <source>
        <dbReference type="Proteomes" id="UP001211907"/>
    </source>
</evidence>
<dbReference type="InterPro" id="IPR000489">
    <property type="entry name" value="Pterin-binding_dom"/>
</dbReference>
<keyword evidence="1" id="KW-0812">Transmembrane</keyword>
<reference evidence="3" key="1">
    <citation type="submission" date="2020-05" db="EMBL/GenBank/DDBJ databases">
        <title>Phylogenomic resolution of chytrid fungi.</title>
        <authorList>
            <person name="Stajich J.E."/>
            <person name="Amses K."/>
            <person name="Simmons R."/>
            <person name="Seto K."/>
            <person name="Myers J."/>
            <person name="Bonds A."/>
            <person name="Quandt C.A."/>
            <person name="Barry K."/>
            <person name="Liu P."/>
            <person name="Grigoriev I."/>
            <person name="Longcore J.E."/>
            <person name="James T.Y."/>
        </authorList>
    </citation>
    <scope>NUCLEOTIDE SEQUENCE</scope>
    <source>
        <strain evidence="3">JEL0513</strain>
    </source>
</reference>
<keyword evidence="1" id="KW-0472">Membrane</keyword>
<evidence type="ECO:0000256" key="1">
    <source>
        <dbReference type="SAM" id="Phobius"/>
    </source>
</evidence>
<proteinExistence type="predicted"/>
<evidence type="ECO:0000259" key="2">
    <source>
        <dbReference type="PROSITE" id="PS50972"/>
    </source>
</evidence>
<dbReference type="GO" id="GO:0042558">
    <property type="term" value="P:pteridine-containing compound metabolic process"/>
    <property type="evidence" value="ECO:0007669"/>
    <property type="project" value="InterPro"/>
</dbReference>
<accession>A0AAD5XBR0</accession>
<keyword evidence="4" id="KW-1185">Reference proteome</keyword>
<name>A0AAD5XBR0_9FUNG</name>
<feature type="domain" description="Pterin-binding" evidence="2">
    <location>
        <begin position="1"/>
        <end position="80"/>
    </location>
</feature>
<dbReference type="EMBL" id="JADGJH010002670">
    <property type="protein sequence ID" value="KAJ3095753.1"/>
    <property type="molecule type" value="Genomic_DNA"/>
</dbReference>
<feature type="transmembrane region" description="Helical" evidence="1">
    <location>
        <begin position="153"/>
        <end position="170"/>
    </location>
</feature>
<dbReference type="Proteomes" id="UP001211907">
    <property type="component" value="Unassembled WGS sequence"/>
</dbReference>
<organism evidence="3 4">
    <name type="scientific">Physocladia obscura</name>
    <dbReference type="NCBI Taxonomy" id="109957"/>
    <lineage>
        <taxon>Eukaryota</taxon>
        <taxon>Fungi</taxon>
        <taxon>Fungi incertae sedis</taxon>
        <taxon>Chytridiomycota</taxon>
        <taxon>Chytridiomycota incertae sedis</taxon>
        <taxon>Chytridiomycetes</taxon>
        <taxon>Chytridiales</taxon>
        <taxon>Chytriomycetaceae</taxon>
        <taxon>Physocladia</taxon>
    </lineage>
</organism>
<feature type="non-terminal residue" evidence="3">
    <location>
        <position position="1"/>
    </location>
</feature>
<comment type="caution">
    <text evidence="3">The sequence shown here is derived from an EMBL/GenBank/DDBJ whole genome shotgun (WGS) entry which is preliminary data.</text>
</comment>
<feature type="transmembrane region" description="Helical" evidence="1">
    <location>
        <begin position="39"/>
        <end position="60"/>
    </location>
</feature>
<sequence length="229" mass="24355">VIWISEIEQITKMEVAASLVPSLVLGQTRKRLLTAESSVARRALVSGLAGALAAAAALVLRAPTPLACAKETHEALDALDTLNSLTKEQKRSAAAAGFGFELARVDRRRFLAVLRAVALRNGAAFAVFFLVFDLLKATANKQNNRSAKAGRNLLAAALAATFYRLTTWLLDGKLPSAETPTTQDEVTFGGKRGGNPYEAASQQLKTSILKASFAMVAMDLILGSPTWGN</sequence>